<keyword evidence="4" id="KW-0732">Signal</keyword>
<name>A0AAE0VPG1_9BIVA</name>
<keyword evidence="12" id="KW-1185">Reference proteome</keyword>
<dbReference type="Gene3D" id="1.10.510.10">
    <property type="entry name" value="Transferase(Phosphotransferase) domain 1"/>
    <property type="match status" value="1"/>
</dbReference>
<evidence type="ECO:0000256" key="4">
    <source>
        <dbReference type="ARBA" id="ARBA00022729"/>
    </source>
</evidence>
<comment type="subcellular location">
    <subcellularLocation>
        <location evidence="1">Membrane</location>
        <topology evidence="1">Single-pass type I membrane protein</topology>
    </subcellularLocation>
</comment>
<dbReference type="Gene3D" id="6.10.250.780">
    <property type="match status" value="1"/>
</dbReference>
<keyword evidence="7" id="KW-0472">Membrane</keyword>
<dbReference type="Pfam" id="PF07701">
    <property type="entry name" value="HNOBA"/>
    <property type="match status" value="1"/>
</dbReference>
<dbReference type="InterPro" id="IPR050401">
    <property type="entry name" value="Cyclic_nucleotide_synthase"/>
</dbReference>
<evidence type="ECO:0000256" key="3">
    <source>
        <dbReference type="ARBA" id="ARBA00022692"/>
    </source>
</evidence>
<proteinExistence type="predicted"/>
<dbReference type="GO" id="GO:0005886">
    <property type="term" value="C:plasma membrane"/>
    <property type="evidence" value="ECO:0007669"/>
    <property type="project" value="TreeGrafter"/>
</dbReference>
<evidence type="ECO:0000256" key="1">
    <source>
        <dbReference type="ARBA" id="ARBA00004479"/>
    </source>
</evidence>
<keyword evidence="5" id="KW-0547">Nucleotide-binding</keyword>
<evidence type="ECO:0000256" key="7">
    <source>
        <dbReference type="ARBA" id="ARBA00023136"/>
    </source>
</evidence>
<keyword evidence="3" id="KW-0812">Transmembrane</keyword>
<organism evidence="11 12">
    <name type="scientific">Potamilus streckersoni</name>
    <dbReference type="NCBI Taxonomy" id="2493646"/>
    <lineage>
        <taxon>Eukaryota</taxon>
        <taxon>Metazoa</taxon>
        <taxon>Spiralia</taxon>
        <taxon>Lophotrochozoa</taxon>
        <taxon>Mollusca</taxon>
        <taxon>Bivalvia</taxon>
        <taxon>Autobranchia</taxon>
        <taxon>Heteroconchia</taxon>
        <taxon>Palaeoheterodonta</taxon>
        <taxon>Unionida</taxon>
        <taxon>Unionoidea</taxon>
        <taxon>Unionidae</taxon>
        <taxon>Ambleminae</taxon>
        <taxon>Lampsilini</taxon>
        <taxon>Potamilus</taxon>
    </lineage>
</organism>
<dbReference type="GO" id="GO:0000166">
    <property type="term" value="F:nucleotide binding"/>
    <property type="evidence" value="ECO:0007669"/>
    <property type="project" value="UniProtKB-KW"/>
</dbReference>
<dbReference type="GO" id="GO:0001653">
    <property type="term" value="F:peptide receptor activity"/>
    <property type="evidence" value="ECO:0007669"/>
    <property type="project" value="TreeGrafter"/>
</dbReference>
<dbReference type="PROSITE" id="PS50125">
    <property type="entry name" value="GUANYLATE_CYCLASE_2"/>
    <property type="match status" value="1"/>
</dbReference>
<dbReference type="AlphaFoldDB" id="A0AAE0VPG1"/>
<keyword evidence="9" id="KW-0141">cGMP biosynthesis</keyword>
<evidence type="ECO:0000256" key="8">
    <source>
        <dbReference type="ARBA" id="ARBA00023239"/>
    </source>
</evidence>
<dbReference type="EC" id="4.6.1.2" evidence="2"/>
<protein>
    <recommendedName>
        <fullName evidence="2">guanylate cyclase</fullName>
        <ecNumber evidence="2">4.6.1.2</ecNumber>
    </recommendedName>
</protein>
<dbReference type="GO" id="GO:0007168">
    <property type="term" value="P:receptor guanylyl cyclase signaling pathway"/>
    <property type="evidence" value="ECO:0007669"/>
    <property type="project" value="TreeGrafter"/>
</dbReference>
<dbReference type="GO" id="GO:0004016">
    <property type="term" value="F:adenylate cyclase activity"/>
    <property type="evidence" value="ECO:0007669"/>
    <property type="project" value="TreeGrafter"/>
</dbReference>
<reference evidence="11" key="2">
    <citation type="journal article" date="2021" name="Genome Biol. Evol.">
        <title>Developing a high-quality reference genome for a parasitic bivalve with doubly uniparental inheritance (Bivalvia: Unionida).</title>
        <authorList>
            <person name="Smith C.H."/>
        </authorList>
    </citation>
    <scope>NUCLEOTIDE SEQUENCE</scope>
    <source>
        <strain evidence="11">CHS0354</strain>
        <tissue evidence="11">Mantle</tissue>
    </source>
</reference>
<evidence type="ECO:0000256" key="5">
    <source>
        <dbReference type="ARBA" id="ARBA00022741"/>
    </source>
</evidence>
<comment type="caution">
    <text evidence="11">The sequence shown here is derived from an EMBL/GenBank/DDBJ whole genome shotgun (WGS) entry which is preliminary data.</text>
</comment>
<dbReference type="InterPro" id="IPR001054">
    <property type="entry name" value="A/G_cyclase"/>
</dbReference>
<gene>
    <name evidence="11" type="ORF">CHS0354_020136</name>
</gene>
<feature type="domain" description="Guanylate cyclase" evidence="10">
    <location>
        <begin position="139"/>
        <end position="160"/>
    </location>
</feature>
<dbReference type="SUPFAM" id="SSF56112">
    <property type="entry name" value="Protein kinase-like (PK-like)"/>
    <property type="match status" value="1"/>
</dbReference>
<dbReference type="InterPro" id="IPR011009">
    <property type="entry name" value="Kinase-like_dom_sf"/>
</dbReference>
<evidence type="ECO:0000256" key="9">
    <source>
        <dbReference type="ARBA" id="ARBA00023293"/>
    </source>
</evidence>
<evidence type="ECO:0000256" key="2">
    <source>
        <dbReference type="ARBA" id="ARBA00012202"/>
    </source>
</evidence>
<sequence length="160" mass="18450">MKDLEPVFLRCANIISRVSSRETPPFRPKIDSADCPEGLLALAEKCWEDDPFNRPSAFFIVSQLRHIHGEKSENLMDKLLKRLERHASNLEQLVHERTQMLEAEKKKSEELLYQILPRPVANQLRKGLHVVPEAFDSVTIYFSDIVEFTTLSSESTPFQV</sequence>
<dbReference type="PANTHER" id="PTHR11920">
    <property type="entry name" value="GUANYLYL CYCLASE"/>
    <property type="match status" value="1"/>
</dbReference>
<evidence type="ECO:0000259" key="10">
    <source>
        <dbReference type="PROSITE" id="PS50125"/>
    </source>
</evidence>
<dbReference type="Gene3D" id="3.30.70.1230">
    <property type="entry name" value="Nucleotide cyclase"/>
    <property type="match status" value="1"/>
</dbReference>
<dbReference type="GO" id="GO:0004383">
    <property type="term" value="F:guanylate cyclase activity"/>
    <property type="evidence" value="ECO:0007669"/>
    <property type="project" value="UniProtKB-EC"/>
</dbReference>
<accession>A0AAE0VPG1</accession>
<keyword evidence="6" id="KW-1133">Transmembrane helix</keyword>
<dbReference type="InterPro" id="IPR011645">
    <property type="entry name" value="HNOB_dom_associated"/>
</dbReference>
<dbReference type="PANTHER" id="PTHR11920:SF494">
    <property type="entry name" value="ATRIAL NATRIURETIC PEPTIDE RECEPTOR 2"/>
    <property type="match status" value="1"/>
</dbReference>
<keyword evidence="8" id="KW-0456">Lyase</keyword>
<dbReference type="InterPro" id="IPR029787">
    <property type="entry name" value="Nucleotide_cyclase"/>
</dbReference>
<dbReference type="SUPFAM" id="SSF55073">
    <property type="entry name" value="Nucleotide cyclase"/>
    <property type="match status" value="1"/>
</dbReference>
<evidence type="ECO:0000313" key="12">
    <source>
        <dbReference type="Proteomes" id="UP001195483"/>
    </source>
</evidence>
<dbReference type="GO" id="GO:0035556">
    <property type="term" value="P:intracellular signal transduction"/>
    <property type="evidence" value="ECO:0007669"/>
    <property type="project" value="InterPro"/>
</dbReference>
<dbReference type="EMBL" id="JAEAOA010001226">
    <property type="protein sequence ID" value="KAK3585419.1"/>
    <property type="molecule type" value="Genomic_DNA"/>
</dbReference>
<evidence type="ECO:0000313" key="11">
    <source>
        <dbReference type="EMBL" id="KAK3585419.1"/>
    </source>
</evidence>
<reference evidence="11" key="3">
    <citation type="submission" date="2023-05" db="EMBL/GenBank/DDBJ databases">
        <authorList>
            <person name="Smith C.H."/>
        </authorList>
    </citation>
    <scope>NUCLEOTIDE SEQUENCE</scope>
    <source>
        <strain evidence="11">CHS0354</strain>
        <tissue evidence="11">Mantle</tissue>
    </source>
</reference>
<reference evidence="11" key="1">
    <citation type="journal article" date="2021" name="Genome Biol. Evol.">
        <title>A High-Quality Reference Genome for a Parasitic Bivalve with Doubly Uniparental Inheritance (Bivalvia: Unionida).</title>
        <authorList>
            <person name="Smith C.H."/>
        </authorList>
    </citation>
    <scope>NUCLEOTIDE SEQUENCE</scope>
    <source>
        <strain evidence="11">CHS0354</strain>
    </source>
</reference>
<dbReference type="Pfam" id="PF00211">
    <property type="entry name" value="Guanylate_cyc"/>
    <property type="match status" value="1"/>
</dbReference>
<evidence type="ECO:0000256" key="6">
    <source>
        <dbReference type="ARBA" id="ARBA00022989"/>
    </source>
</evidence>
<dbReference type="Proteomes" id="UP001195483">
    <property type="component" value="Unassembled WGS sequence"/>
</dbReference>